<dbReference type="EMBL" id="VCGU01000458">
    <property type="protein sequence ID" value="TRY63888.1"/>
    <property type="molecule type" value="Genomic_DNA"/>
</dbReference>
<dbReference type="Proteomes" id="UP000318571">
    <property type="component" value="Chromosome 10"/>
</dbReference>
<feature type="compositionally biased region" description="Low complexity" evidence="1">
    <location>
        <begin position="332"/>
        <end position="354"/>
    </location>
</feature>
<protein>
    <submittedName>
        <fullName evidence="2">Uncharacterized protein</fullName>
    </submittedName>
</protein>
<feature type="compositionally biased region" description="Basic residues" evidence="1">
    <location>
        <begin position="313"/>
        <end position="325"/>
    </location>
</feature>
<dbReference type="AlphaFoldDB" id="A0A553NEQ6"/>
<reference evidence="2 3" key="1">
    <citation type="journal article" date="2018" name="Nat. Ecol. Evol.">
        <title>Genomic signatures of mitonuclear coevolution across populations of Tigriopus californicus.</title>
        <authorList>
            <person name="Barreto F.S."/>
            <person name="Watson E.T."/>
            <person name="Lima T.G."/>
            <person name="Willett C.S."/>
            <person name="Edmands S."/>
            <person name="Li W."/>
            <person name="Burton R.S."/>
        </authorList>
    </citation>
    <scope>NUCLEOTIDE SEQUENCE [LARGE SCALE GENOMIC DNA]</scope>
    <source>
        <strain evidence="2 3">San Diego</strain>
    </source>
</reference>
<keyword evidence="3" id="KW-1185">Reference proteome</keyword>
<sequence>MDFNPDFEELEQILGNAGSIKEDVALLSPQNTVNNEDINNDGVLSFDLTMDHKTATHGGYIDGTITLPKRVCQNGILKLSPHPSSRSQQFLQPNLLHVTIMNNTKKSLWKSELTERDWQVLVRIRNSEAFLLAWNGSTYDEKPISFLLAWNGSTYDEKPICSLQNGNELPLGGDGLLLTTIIPLQNRKRGELDGAPTLKTKSDTVPIRAVFVIERNEVVILADKIYSEFQQIRLDQENFQVHQNTITFRVPPQSPSVLKHISRNQDILKIALYRPHDERFSKTKFRFDYIDHVVGECNFCAILDPLSSEGPRKSVRARRDHRRRTTNSGDASIYSVSSGIHSPSSGVYSPSGSSMDDWSPIPKRLRQNSGSAEETDIMSPVSTIMDHHPQPSMELQFPESQTLAQGQDIDFKTDQETQDILSMIPQDLYDLVPSITSTNAQDEHDESLARLISSTIDSNMESVERYFDRSFDCQDCGGDNQEFKEEDKGFNRIALPTAEDFETFENQSSLTGDSLVTGMEKLAMANDQGSSRKLPGFGWLNMALPVLASISLGLYMMEYGLQCI</sequence>
<organism evidence="2 3">
    <name type="scientific">Tigriopus californicus</name>
    <name type="common">Marine copepod</name>
    <dbReference type="NCBI Taxonomy" id="6832"/>
    <lineage>
        <taxon>Eukaryota</taxon>
        <taxon>Metazoa</taxon>
        <taxon>Ecdysozoa</taxon>
        <taxon>Arthropoda</taxon>
        <taxon>Crustacea</taxon>
        <taxon>Multicrustacea</taxon>
        <taxon>Hexanauplia</taxon>
        <taxon>Copepoda</taxon>
        <taxon>Harpacticoida</taxon>
        <taxon>Harpacticidae</taxon>
        <taxon>Tigriopus</taxon>
    </lineage>
</organism>
<feature type="region of interest" description="Disordered" evidence="1">
    <location>
        <begin position="310"/>
        <end position="375"/>
    </location>
</feature>
<name>A0A553NEQ6_TIGCA</name>
<evidence type="ECO:0000313" key="2">
    <source>
        <dbReference type="EMBL" id="TRY63888.1"/>
    </source>
</evidence>
<comment type="caution">
    <text evidence="2">The sequence shown here is derived from an EMBL/GenBank/DDBJ whole genome shotgun (WGS) entry which is preliminary data.</text>
</comment>
<proteinExistence type="predicted"/>
<evidence type="ECO:0000256" key="1">
    <source>
        <dbReference type="SAM" id="MobiDB-lite"/>
    </source>
</evidence>
<evidence type="ECO:0000313" key="3">
    <source>
        <dbReference type="Proteomes" id="UP000318571"/>
    </source>
</evidence>
<gene>
    <name evidence="2" type="ORF">TCAL_15244</name>
</gene>
<accession>A0A553NEQ6</accession>